<evidence type="ECO:0008006" key="5">
    <source>
        <dbReference type="Google" id="ProtNLM"/>
    </source>
</evidence>
<accession>A0A3B0STU2</accession>
<gene>
    <name evidence="4" type="ORF">MNBD_ACTINO01-336</name>
</gene>
<dbReference type="EMBL" id="UOEI01000654">
    <property type="protein sequence ID" value="VAW08928.1"/>
    <property type="molecule type" value="Genomic_DNA"/>
</dbReference>
<dbReference type="InterPro" id="IPR036415">
    <property type="entry name" value="Lamin_tail_dom_sf"/>
</dbReference>
<dbReference type="PROSITE" id="PS50830">
    <property type="entry name" value="TNASE_3"/>
    <property type="match status" value="1"/>
</dbReference>
<evidence type="ECO:0000256" key="1">
    <source>
        <dbReference type="SAM" id="MobiDB-lite"/>
    </source>
</evidence>
<proteinExistence type="predicted"/>
<dbReference type="PROSITE" id="PS51841">
    <property type="entry name" value="LTD"/>
    <property type="match status" value="1"/>
</dbReference>
<dbReference type="AlphaFoldDB" id="A0A3B0STU2"/>
<dbReference type="SUPFAM" id="SSF74853">
    <property type="entry name" value="Lamin A/C globular tail domain"/>
    <property type="match status" value="1"/>
</dbReference>
<evidence type="ECO:0000259" key="2">
    <source>
        <dbReference type="PROSITE" id="PS50830"/>
    </source>
</evidence>
<dbReference type="SUPFAM" id="SSF50199">
    <property type="entry name" value="Staphylococcal nuclease"/>
    <property type="match status" value="1"/>
</dbReference>
<dbReference type="Pfam" id="PF00932">
    <property type="entry name" value="LTD"/>
    <property type="match status" value="1"/>
</dbReference>
<dbReference type="Gene3D" id="2.40.50.90">
    <property type="match status" value="1"/>
</dbReference>
<feature type="domain" description="LTD" evidence="3">
    <location>
        <begin position="204"/>
        <end position="322"/>
    </location>
</feature>
<sequence length="323" mass="34595">MQRVRENSLYRCVMWRRIIPLISAIALVAAACTSTRPLPPEFEESTTSTTTIPLGESATTTTPTLPPVEDREVGTVTAVTDGDTLSMLIAGSEAIVRLDGINAPELDECWGPEASALLAARVTNRELVLVAGETDVDQFGRLLRYAYLETDTGAEFLNATLVADGNALAVQNGGPFQSDLKAIEARAYQSGKGMWGTIVCGDGEAIRADRPVVRVGEIQFDPQGPDDDALDQEYVTFINEGYGRVSFSGWTLRDESSSNRLTFPKNTVLAPGDSVTVVTGCSGGPPDSIKWCSDTPVWSNGGDTVIVSDTLGNAVIWYTYTGE</sequence>
<protein>
    <recommendedName>
        <fullName evidence="5">TNase-like domain-containing protein</fullName>
    </recommendedName>
</protein>
<evidence type="ECO:0000313" key="4">
    <source>
        <dbReference type="EMBL" id="VAW08928.1"/>
    </source>
</evidence>
<dbReference type="InterPro" id="IPR001322">
    <property type="entry name" value="Lamin_tail_dom"/>
</dbReference>
<dbReference type="SMART" id="SM00318">
    <property type="entry name" value="SNc"/>
    <property type="match status" value="1"/>
</dbReference>
<name>A0A3B0STU2_9ZZZZ</name>
<dbReference type="Gene3D" id="2.60.40.1260">
    <property type="entry name" value="Lamin Tail domain"/>
    <property type="match status" value="1"/>
</dbReference>
<feature type="domain" description="TNase-like" evidence="2">
    <location>
        <begin position="70"/>
        <end position="197"/>
    </location>
</feature>
<dbReference type="PROSITE" id="PS51257">
    <property type="entry name" value="PROKAR_LIPOPROTEIN"/>
    <property type="match status" value="1"/>
</dbReference>
<dbReference type="Pfam" id="PF00565">
    <property type="entry name" value="SNase"/>
    <property type="match status" value="1"/>
</dbReference>
<dbReference type="InterPro" id="IPR035437">
    <property type="entry name" value="SNase_OB-fold_sf"/>
</dbReference>
<evidence type="ECO:0000259" key="3">
    <source>
        <dbReference type="PROSITE" id="PS51841"/>
    </source>
</evidence>
<dbReference type="InterPro" id="IPR016071">
    <property type="entry name" value="Staphylococal_nuclease_OB-fold"/>
</dbReference>
<feature type="region of interest" description="Disordered" evidence="1">
    <location>
        <begin position="39"/>
        <end position="68"/>
    </location>
</feature>
<organism evidence="4">
    <name type="scientific">hydrothermal vent metagenome</name>
    <dbReference type="NCBI Taxonomy" id="652676"/>
    <lineage>
        <taxon>unclassified sequences</taxon>
        <taxon>metagenomes</taxon>
        <taxon>ecological metagenomes</taxon>
    </lineage>
</organism>
<reference evidence="4" key="1">
    <citation type="submission" date="2018-06" db="EMBL/GenBank/DDBJ databases">
        <authorList>
            <person name="Zhirakovskaya E."/>
        </authorList>
    </citation>
    <scope>NUCLEOTIDE SEQUENCE</scope>
</reference>